<sequence length="50" mass="5744">MNGEAHALLVVTVIYFDTSGYYAYSPPITTISQGILRLIYSNKHFYLYHT</sequence>
<evidence type="ECO:0000313" key="2">
    <source>
        <dbReference type="Proteomes" id="UP000053105"/>
    </source>
</evidence>
<dbReference type="AlphaFoldDB" id="A0A0N0BJJ4"/>
<gene>
    <name evidence="1" type="ORF">WN51_07214</name>
</gene>
<organism evidence="1 2">
    <name type="scientific">Melipona quadrifasciata</name>
    <dbReference type="NCBI Taxonomy" id="166423"/>
    <lineage>
        <taxon>Eukaryota</taxon>
        <taxon>Metazoa</taxon>
        <taxon>Ecdysozoa</taxon>
        <taxon>Arthropoda</taxon>
        <taxon>Hexapoda</taxon>
        <taxon>Insecta</taxon>
        <taxon>Pterygota</taxon>
        <taxon>Neoptera</taxon>
        <taxon>Endopterygota</taxon>
        <taxon>Hymenoptera</taxon>
        <taxon>Apocrita</taxon>
        <taxon>Aculeata</taxon>
        <taxon>Apoidea</taxon>
        <taxon>Anthophila</taxon>
        <taxon>Apidae</taxon>
        <taxon>Melipona</taxon>
    </lineage>
</organism>
<name>A0A0N0BJJ4_9HYME</name>
<accession>A0A0N0BJJ4</accession>
<evidence type="ECO:0000313" key="1">
    <source>
        <dbReference type="EMBL" id="KOX79212.1"/>
    </source>
</evidence>
<dbReference type="Proteomes" id="UP000053105">
    <property type="component" value="Unassembled WGS sequence"/>
</dbReference>
<keyword evidence="2" id="KW-1185">Reference proteome</keyword>
<proteinExistence type="predicted"/>
<reference evidence="1 2" key="1">
    <citation type="submission" date="2015-07" db="EMBL/GenBank/DDBJ databases">
        <title>The genome of Melipona quadrifasciata.</title>
        <authorList>
            <person name="Pan H."/>
            <person name="Kapheim K."/>
        </authorList>
    </citation>
    <scope>NUCLEOTIDE SEQUENCE [LARGE SCALE GENOMIC DNA]</scope>
    <source>
        <strain evidence="1">0111107301</strain>
        <tissue evidence="1">Whole body</tissue>
    </source>
</reference>
<dbReference type="EMBL" id="KQ435714">
    <property type="protein sequence ID" value="KOX79212.1"/>
    <property type="molecule type" value="Genomic_DNA"/>
</dbReference>
<dbReference type="OrthoDB" id="8185396at2759"/>
<protein>
    <submittedName>
        <fullName evidence="1">Uncharacterized protein</fullName>
    </submittedName>
</protein>